<name>A0ABQ7NHT0_BRACM</name>
<feature type="region of interest" description="Disordered" evidence="1">
    <location>
        <begin position="192"/>
        <end position="274"/>
    </location>
</feature>
<reference evidence="3 4" key="1">
    <citation type="submission" date="2021-03" db="EMBL/GenBank/DDBJ databases">
        <authorList>
            <person name="King G.J."/>
            <person name="Bancroft I."/>
            <person name="Baten A."/>
            <person name="Bloomfield J."/>
            <person name="Borpatragohain P."/>
            <person name="He Z."/>
            <person name="Irish N."/>
            <person name="Irwin J."/>
            <person name="Liu K."/>
            <person name="Mauleon R.P."/>
            <person name="Moore J."/>
            <person name="Morris R."/>
            <person name="Ostergaard L."/>
            <person name="Wang B."/>
            <person name="Wells R."/>
        </authorList>
    </citation>
    <scope>NUCLEOTIDE SEQUENCE [LARGE SCALE GENOMIC DNA]</scope>
    <source>
        <strain evidence="3">R-o-18</strain>
        <tissue evidence="3">Leaf</tissue>
    </source>
</reference>
<feature type="compositionally biased region" description="Acidic residues" evidence="1">
    <location>
        <begin position="208"/>
        <end position="220"/>
    </location>
</feature>
<evidence type="ECO:0000313" key="4">
    <source>
        <dbReference type="Proteomes" id="UP000823674"/>
    </source>
</evidence>
<dbReference type="SUPFAM" id="SSF53098">
    <property type="entry name" value="Ribonuclease H-like"/>
    <property type="match status" value="1"/>
</dbReference>
<evidence type="ECO:0000259" key="2">
    <source>
        <dbReference type="Pfam" id="PF13456"/>
    </source>
</evidence>
<keyword evidence="4" id="KW-1185">Reference proteome</keyword>
<comment type="caution">
    <text evidence="3">The sequence shown here is derived from an EMBL/GenBank/DDBJ whole genome shotgun (WGS) entry which is preliminary data.</text>
</comment>
<dbReference type="InterPro" id="IPR036397">
    <property type="entry name" value="RNaseH_sf"/>
</dbReference>
<feature type="compositionally biased region" description="Basic residues" evidence="1">
    <location>
        <begin position="224"/>
        <end position="235"/>
    </location>
</feature>
<dbReference type="PANTHER" id="PTHR47074">
    <property type="entry name" value="BNAC02G40300D PROTEIN"/>
    <property type="match status" value="1"/>
</dbReference>
<feature type="non-terminal residue" evidence="3">
    <location>
        <position position="1"/>
    </location>
</feature>
<feature type="region of interest" description="Disordered" evidence="1">
    <location>
        <begin position="1"/>
        <end position="26"/>
    </location>
</feature>
<dbReference type="InterPro" id="IPR052929">
    <property type="entry name" value="RNase_H-like_EbsB-rel"/>
</dbReference>
<evidence type="ECO:0000256" key="1">
    <source>
        <dbReference type="SAM" id="MobiDB-lite"/>
    </source>
</evidence>
<feature type="compositionally biased region" description="Polar residues" evidence="1">
    <location>
        <begin position="255"/>
        <end position="274"/>
    </location>
</feature>
<dbReference type="InterPro" id="IPR012337">
    <property type="entry name" value="RNaseH-like_sf"/>
</dbReference>
<protein>
    <recommendedName>
        <fullName evidence="2">RNase H type-1 domain-containing protein</fullName>
    </recommendedName>
</protein>
<dbReference type="PANTHER" id="PTHR47074:SF49">
    <property type="entry name" value="POLYNUCLEOTIDYL TRANSFERASE, RIBONUCLEASE H-LIKE SUPERFAMILY PROTEIN"/>
    <property type="match status" value="1"/>
</dbReference>
<dbReference type="Gene3D" id="3.30.420.10">
    <property type="entry name" value="Ribonuclease H-like superfamily/Ribonuclease H"/>
    <property type="match status" value="1"/>
</dbReference>
<feature type="domain" description="RNase H type-1" evidence="2">
    <location>
        <begin position="415"/>
        <end position="498"/>
    </location>
</feature>
<dbReference type="Proteomes" id="UP000823674">
    <property type="component" value="Chromosome A02"/>
</dbReference>
<dbReference type="InterPro" id="IPR002156">
    <property type="entry name" value="RNaseH_domain"/>
</dbReference>
<evidence type="ECO:0000313" key="3">
    <source>
        <dbReference type="EMBL" id="KAG5409615.1"/>
    </source>
</evidence>
<dbReference type="CDD" id="cd06222">
    <property type="entry name" value="RNase_H_like"/>
    <property type="match status" value="1"/>
</dbReference>
<dbReference type="EMBL" id="JADBGQ010000002">
    <property type="protein sequence ID" value="KAG5409615.1"/>
    <property type="molecule type" value="Genomic_DNA"/>
</dbReference>
<organism evidence="3 4">
    <name type="scientific">Brassica rapa subsp. trilocularis</name>
    <dbReference type="NCBI Taxonomy" id="1813537"/>
    <lineage>
        <taxon>Eukaryota</taxon>
        <taxon>Viridiplantae</taxon>
        <taxon>Streptophyta</taxon>
        <taxon>Embryophyta</taxon>
        <taxon>Tracheophyta</taxon>
        <taxon>Spermatophyta</taxon>
        <taxon>Magnoliopsida</taxon>
        <taxon>eudicotyledons</taxon>
        <taxon>Gunneridae</taxon>
        <taxon>Pentapetalae</taxon>
        <taxon>rosids</taxon>
        <taxon>malvids</taxon>
        <taxon>Brassicales</taxon>
        <taxon>Brassicaceae</taxon>
        <taxon>Brassiceae</taxon>
        <taxon>Brassica</taxon>
    </lineage>
</organism>
<dbReference type="Pfam" id="PF13456">
    <property type="entry name" value="RVT_3"/>
    <property type="match status" value="1"/>
</dbReference>
<accession>A0ABQ7NHT0</accession>
<feature type="compositionally biased region" description="Basic and acidic residues" evidence="1">
    <location>
        <begin position="198"/>
        <end position="207"/>
    </location>
</feature>
<sequence>SREWRRKPTSDAGQEVNSPNLIPQHHQSPINLAAVQRETREVERMQTREQILEDINQATQQYLNCPDPKEAAARRLRVIASEKRGQVDETVETMLAHIIPPDPQEQLVLQHSQTQQIRTRDQVLEDLQDVTLQYLSCADPCEAQARQRRVLQGDAHGHMEETATRILSSAPTLTVTESSPLVDTVEQRMMIPSPFKENLTKDCPQEERNEDETIQNEESDSNVHPRRRRREHTRTRSVNVSPNVLLGASLRKRNISSMAMSPARRNSTAKNKTQAQQKIETLQQELDKAMSNPRIERFLPGFADQIQCLQPSLRGVEDRYVWQPLPSAVCLPPTGVSKPIFPWVIWSIWKDRNLLIFGNKSLTPAEIASKSLNLAREWSNAQELLPTGQNSKMGQQETSVRNLPPSDPEIVVCKSDAAWDAERNRAGLAWVLRGRQESVVDQGSTIQYFVNSPLIAEALAVREGIFKAASQGISSLWVCSDNRTLIRAINNKNQRKELYKNRLRSDQTEEFSQTGSRAIGLFQKV</sequence>
<gene>
    <name evidence="3" type="primary">A02p020780.1_BraROA</name>
    <name evidence="3" type="ORF">IGI04_005934</name>
</gene>
<dbReference type="InterPro" id="IPR044730">
    <property type="entry name" value="RNase_H-like_dom_plant"/>
</dbReference>
<proteinExistence type="predicted"/>
<feature type="compositionally biased region" description="Polar residues" evidence="1">
    <location>
        <begin position="11"/>
        <end position="26"/>
    </location>
</feature>